<dbReference type="EMBL" id="FNRI01000003">
    <property type="protein sequence ID" value="SEA40732.1"/>
    <property type="molecule type" value="Genomic_DNA"/>
</dbReference>
<keyword evidence="2" id="KW-1185">Reference proteome</keyword>
<gene>
    <name evidence="1" type="ORF">SAMN05444145_103160</name>
</gene>
<organism evidence="1 2">
    <name type="scientific">Alistipes timonensis JC136</name>
    <dbReference type="NCBI Taxonomy" id="1033731"/>
    <lineage>
        <taxon>Bacteria</taxon>
        <taxon>Pseudomonadati</taxon>
        <taxon>Bacteroidota</taxon>
        <taxon>Bacteroidia</taxon>
        <taxon>Bacteroidales</taxon>
        <taxon>Rikenellaceae</taxon>
        <taxon>Alistipes</taxon>
    </lineage>
</organism>
<sequence>MKRKLIFNILIVLSAAGGFLSCSDTWLMYDTSQKNKLYFSDGAQSLDRYLSTEAPFALLDESVKELRQTVPVKLLGMVADHDRTFEVQAIHDTTTNYTTGGVARELYDAVEGEDYTIDKLIIPAGSVEGRIEVTVKRTEKLKDKTASLVLQIAESDEFQGVPRNVYRILISDGIAACPNWWYHTATIQWYMYLGEFREEKYRKLLELYHGIEELNPSLYAEMVEQFGENIDNKTYINKNGVVTEIRTGFFHNSSNPYKMAWNRYVLSPLYEYYKTNYPDLETYGTYNGTLGTGWRDPANIY</sequence>
<accession>A0A1H4AYL7</accession>
<dbReference type="Proteomes" id="UP000183253">
    <property type="component" value="Unassembled WGS sequence"/>
</dbReference>
<evidence type="ECO:0000313" key="2">
    <source>
        <dbReference type="Proteomes" id="UP000183253"/>
    </source>
</evidence>
<evidence type="ECO:0008006" key="3">
    <source>
        <dbReference type="Google" id="ProtNLM"/>
    </source>
</evidence>
<dbReference type="OrthoDB" id="1002471at2"/>
<dbReference type="PROSITE" id="PS51257">
    <property type="entry name" value="PROKAR_LIPOPROTEIN"/>
    <property type="match status" value="1"/>
</dbReference>
<evidence type="ECO:0000313" key="1">
    <source>
        <dbReference type="EMBL" id="SEA40732.1"/>
    </source>
</evidence>
<dbReference type="AlphaFoldDB" id="A0A1H4AYL7"/>
<dbReference type="Pfam" id="PF16132">
    <property type="entry name" value="DUF4843"/>
    <property type="match status" value="1"/>
</dbReference>
<proteinExistence type="predicted"/>
<reference evidence="1 2" key="1">
    <citation type="submission" date="2016-10" db="EMBL/GenBank/DDBJ databases">
        <authorList>
            <person name="de Groot N.N."/>
        </authorList>
    </citation>
    <scope>NUCLEOTIDE SEQUENCE [LARGE SCALE GENOMIC DNA]</scope>
    <source>
        <strain evidence="1 2">DSM 25383</strain>
    </source>
</reference>
<name>A0A1H4AYL7_9BACT</name>
<protein>
    <recommendedName>
        <fullName evidence="3">DUF4843 domain-containing protein</fullName>
    </recommendedName>
</protein>
<dbReference type="STRING" id="1033731.SAMN05444145_103160"/>
<dbReference type="InterPro" id="IPR032299">
    <property type="entry name" value="DUF4843"/>
</dbReference>
<dbReference type="RefSeq" id="WP_010261550.1">
    <property type="nucleotide sequence ID" value="NZ_CAEG01000010.1"/>
</dbReference>